<sequence>MVSKLYITQYAGITVMLPAAMVVAGWLWCTASRKLALLWLGVLSVAYFVVGLSKVLFKGWGIGLESLDIAVISGHAMNACLVSTVVLSLLLRQLDHRLRWLALGAGLLSTWWFSVQYVGQTIHPLPEAIAGAVVGSAAACVFLFRLERKEIRKIPRTALMLGLAIIMLSTSIPKYTAERLLNSFAVTLSGAEKAFMQPHWRTPGESSRL</sequence>
<organism evidence="2 3">
    <name type="scientific">Pseudomonas fluorescens</name>
    <dbReference type="NCBI Taxonomy" id="294"/>
    <lineage>
        <taxon>Bacteria</taxon>
        <taxon>Pseudomonadati</taxon>
        <taxon>Pseudomonadota</taxon>
        <taxon>Gammaproteobacteria</taxon>
        <taxon>Pseudomonadales</taxon>
        <taxon>Pseudomonadaceae</taxon>
        <taxon>Pseudomonas</taxon>
    </lineage>
</organism>
<dbReference type="AlphaFoldDB" id="A0A0P9ASG5"/>
<evidence type="ECO:0000313" key="3">
    <source>
        <dbReference type="Proteomes" id="UP000050349"/>
    </source>
</evidence>
<feature type="transmembrane region" description="Helical" evidence="1">
    <location>
        <begin position="98"/>
        <end position="119"/>
    </location>
</feature>
<feature type="transmembrane region" description="Helical" evidence="1">
    <location>
        <begin position="125"/>
        <end position="146"/>
    </location>
</feature>
<keyword evidence="1" id="KW-1133">Transmembrane helix</keyword>
<dbReference type="RefSeq" id="WP_330165043.1">
    <property type="nucleotide sequence ID" value="NZ_LJXB01000092.1"/>
</dbReference>
<comment type="caution">
    <text evidence="2">The sequence shown here is derived from an EMBL/GenBank/DDBJ whole genome shotgun (WGS) entry which is preliminary data.</text>
</comment>
<dbReference type="Proteomes" id="UP000050349">
    <property type="component" value="Unassembled WGS sequence"/>
</dbReference>
<evidence type="ECO:0000256" key="1">
    <source>
        <dbReference type="SAM" id="Phobius"/>
    </source>
</evidence>
<dbReference type="PATRIC" id="fig|294.162.peg.5619"/>
<keyword evidence="1" id="KW-0472">Membrane</keyword>
<reference evidence="2 3" key="1">
    <citation type="submission" date="2015-09" db="EMBL/GenBank/DDBJ databases">
        <authorList>
            <person name="Jackson K.R."/>
            <person name="Lunt B.L."/>
            <person name="Fisher J.N.B."/>
            <person name="Gardner A.V."/>
            <person name="Bailey M.E."/>
            <person name="Deus L.M."/>
            <person name="Earl A.S."/>
            <person name="Gibby P.D."/>
            <person name="Hartmann K.A."/>
            <person name="Liu J.E."/>
            <person name="Manci A.M."/>
            <person name="Nielsen D.A."/>
            <person name="Solomon M.B."/>
            <person name="Breakwell D.P."/>
            <person name="Burnett S.H."/>
            <person name="Grose J.H."/>
        </authorList>
    </citation>
    <scope>NUCLEOTIDE SEQUENCE [LARGE SCALE GENOMIC DNA]</scope>
    <source>
        <strain evidence="2 3">S613</strain>
    </source>
</reference>
<keyword evidence="1" id="KW-0812">Transmembrane</keyword>
<feature type="transmembrane region" description="Helical" evidence="1">
    <location>
        <begin position="36"/>
        <end position="57"/>
    </location>
</feature>
<accession>A0A0P9ASG5</accession>
<name>A0A0P9ASG5_PSEFL</name>
<evidence type="ECO:0000313" key="2">
    <source>
        <dbReference type="EMBL" id="KPU52951.1"/>
    </source>
</evidence>
<dbReference type="EMBL" id="LJXB01000092">
    <property type="protein sequence ID" value="KPU52951.1"/>
    <property type="molecule type" value="Genomic_DNA"/>
</dbReference>
<protein>
    <submittedName>
        <fullName evidence="2">Putative membrane protein</fullName>
    </submittedName>
</protein>
<proteinExistence type="predicted"/>
<feature type="transmembrane region" description="Helical" evidence="1">
    <location>
        <begin position="69"/>
        <end position="91"/>
    </location>
</feature>
<feature type="transmembrane region" description="Helical" evidence="1">
    <location>
        <begin position="6"/>
        <end position="29"/>
    </location>
</feature>
<gene>
    <name evidence="2" type="ORF">AN403_671</name>
</gene>